<gene>
    <name evidence="2" type="ORF">I7I53_00439</name>
</gene>
<keyword evidence="1" id="KW-0472">Membrane</keyword>
<name>A0A8A1LLA2_AJEC8</name>
<organism evidence="2 3">
    <name type="scientific">Ajellomyces capsulatus (strain H88)</name>
    <name type="common">Darling's disease fungus</name>
    <name type="synonym">Histoplasma capsulatum</name>
    <dbReference type="NCBI Taxonomy" id="544711"/>
    <lineage>
        <taxon>Eukaryota</taxon>
        <taxon>Fungi</taxon>
        <taxon>Dikarya</taxon>
        <taxon>Ascomycota</taxon>
        <taxon>Pezizomycotina</taxon>
        <taxon>Eurotiomycetes</taxon>
        <taxon>Eurotiomycetidae</taxon>
        <taxon>Onygenales</taxon>
        <taxon>Ajellomycetaceae</taxon>
        <taxon>Histoplasma</taxon>
    </lineage>
</organism>
<sequence>MCFLSFLFFGWLARHPFWLTWAIDIFIFYVFYYYYYFKQHRDTHPEARGGRGGRWLQLPLMFVFEKEEKKIRKENKKKETYSQPSNENLTS</sequence>
<reference evidence="2" key="1">
    <citation type="submission" date="2021-01" db="EMBL/GenBank/DDBJ databases">
        <title>Chromosome-level genome assembly of a human fungal pathogen reveals clustering of transcriptionally co-regulated genes.</title>
        <authorList>
            <person name="Voorhies M."/>
            <person name="Cohen S."/>
            <person name="Shea T.P."/>
            <person name="Petrus S."/>
            <person name="Munoz J.F."/>
            <person name="Poplawski S."/>
            <person name="Goldman W.E."/>
            <person name="Michael T."/>
            <person name="Cuomo C.A."/>
            <person name="Sil A."/>
            <person name="Beyhan S."/>
        </authorList>
    </citation>
    <scope>NUCLEOTIDE SEQUENCE</scope>
    <source>
        <strain evidence="2">H88</strain>
    </source>
</reference>
<dbReference type="AlphaFoldDB" id="A0A8A1LLA2"/>
<evidence type="ECO:0000256" key="1">
    <source>
        <dbReference type="SAM" id="Phobius"/>
    </source>
</evidence>
<dbReference type="VEuPathDB" id="FungiDB:I7I53_00439"/>
<evidence type="ECO:0000313" key="2">
    <source>
        <dbReference type="EMBL" id="QSS53244.1"/>
    </source>
</evidence>
<dbReference type="Proteomes" id="UP000663419">
    <property type="component" value="Chromosome 3"/>
</dbReference>
<feature type="transmembrane region" description="Helical" evidence="1">
    <location>
        <begin position="17"/>
        <end position="35"/>
    </location>
</feature>
<keyword evidence="1" id="KW-1133">Transmembrane helix</keyword>
<proteinExistence type="predicted"/>
<protein>
    <submittedName>
        <fullName evidence="2">Uncharacterized protein</fullName>
    </submittedName>
</protein>
<accession>A0A8A1LLA2</accession>
<dbReference type="EMBL" id="CP069104">
    <property type="protein sequence ID" value="QSS53244.1"/>
    <property type="molecule type" value="Genomic_DNA"/>
</dbReference>
<keyword evidence="1" id="KW-0812">Transmembrane</keyword>
<evidence type="ECO:0000313" key="3">
    <source>
        <dbReference type="Proteomes" id="UP000663419"/>
    </source>
</evidence>